<sequence>MDFSKTIFQHFSLLVFFFSEAVAKAALFVVEEVGAIQMMINPSPVYLRHLRLVCQSRRKSTRLSVAASSKDRLRTLSSSVFFFLGGFYTTASLRFLLSDCMACNQIFYFFIRICLFAVYLHLDAVFIVSHPLVVPIQAQR</sequence>
<proteinExistence type="predicted"/>
<name>L1NL37_9BACT</name>
<gene>
    <name evidence="2" type="ORF">HMPREF9151_00103</name>
</gene>
<evidence type="ECO:0000313" key="2">
    <source>
        <dbReference type="EMBL" id="EKY04088.1"/>
    </source>
</evidence>
<dbReference type="HOGENOM" id="CLU_1833401_0_0_10"/>
<evidence type="ECO:0000256" key="1">
    <source>
        <dbReference type="SAM" id="Phobius"/>
    </source>
</evidence>
<protein>
    <submittedName>
        <fullName evidence="2">Uncharacterized protein</fullName>
    </submittedName>
</protein>
<organism evidence="2 3">
    <name type="scientific">Hoylesella saccharolytica F0055</name>
    <dbReference type="NCBI Taxonomy" id="1127699"/>
    <lineage>
        <taxon>Bacteria</taxon>
        <taxon>Pseudomonadati</taxon>
        <taxon>Bacteroidota</taxon>
        <taxon>Bacteroidia</taxon>
        <taxon>Bacteroidales</taxon>
        <taxon>Prevotellaceae</taxon>
        <taxon>Hoylesella</taxon>
    </lineage>
</organism>
<feature type="transmembrane region" description="Helical" evidence="1">
    <location>
        <begin position="79"/>
        <end position="97"/>
    </location>
</feature>
<keyword evidence="1" id="KW-1133">Transmembrane helix</keyword>
<reference evidence="2 3" key="1">
    <citation type="submission" date="2012-05" db="EMBL/GenBank/DDBJ databases">
        <authorList>
            <person name="Weinstock G."/>
            <person name="Sodergren E."/>
            <person name="Lobos E.A."/>
            <person name="Fulton L."/>
            <person name="Fulton R."/>
            <person name="Courtney L."/>
            <person name="Fronick C."/>
            <person name="O'Laughlin M."/>
            <person name="Godfrey J."/>
            <person name="Wilson R.M."/>
            <person name="Miner T."/>
            <person name="Farmer C."/>
            <person name="Delehaunty K."/>
            <person name="Cordes M."/>
            <person name="Minx P."/>
            <person name="Tomlinson C."/>
            <person name="Chen J."/>
            <person name="Wollam A."/>
            <person name="Pepin K.H."/>
            <person name="Bhonagiri V."/>
            <person name="Zhang X."/>
            <person name="Suruliraj S."/>
            <person name="Warren W."/>
            <person name="Mitreva M."/>
            <person name="Mardis E.R."/>
            <person name="Wilson R.K."/>
        </authorList>
    </citation>
    <scope>NUCLEOTIDE SEQUENCE [LARGE SCALE GENOMIC DNA]</scope>
    <source>
        <strain evidence="2 3">F0055</strain>
    </source>
</reference>
<dbReference type="Proteomes" id="UP000010433">
    <property type="component" value="Unassembled WGS sequence"/>
</dbReference>
<keyword evidence="1" id="KW-0812">Transmembrane</keyword>
<keyword evidence="1" id="KW-0472">Membrane</keyword>
<feature type="transmembrane region" description="Helical" evidence="1">
    <location>
        <begin position="109"/>
        <end position="133"/>
    </location>
</feature>
<dbReference type="AlphaFoldDB" id="L1NL37"/>
<comment type="caution">
    <text evidence="2">The sequence shown here is derived from an EMBL/GenBank/DDBJ whole genome shotgun (WGS) entry which is preliminary data.</text>
</comment>
<evidence type="ECO:0000313" key="3">
    <source>
        <dbReference type="Proteomes" id="UP000010433"/>
    </source>
</evidence>
<dbReference type="EMBL" id="AMEP01000013">
    <property type="protein sequence ID" value="EKY04088.1"/>
    <property type="molecule type" value="Genomic_DNA"/>
</dbReference>
<keyword evidence="3" id="KW-1185">Reference proteome</keyword>
<accession>L1NL37</accession>